<feature type="transmembrane region" description="Helical" evidence="6">
    <location>
        <begin position="135"/>
        <end position="164"/>
    </location>
</feature>
<keyword evidence="5 6" id="KW-0472">Membrane</keyword>
<feature type="transmembrane region" description="Helical" evidence="6">
    <location>
        <begin position="424"/>
        <end position="445"/>
    </location>
</feature>
<proteinExistence type="predicted"/>
<feature type="transmembrane region" description="Helical" evidence="6">
    <location>
        <begin position="336"/>
        <end position="354"/>
    </location>
</feature>
<evidence type="ECO:0000256" key="2">
    <source>
        <dbReference type="ARBA" id="ARBA00022475"/>
    </source>
</evidence>
<keyword evidence="4 6" id="KW-1133">Transmembrane helix</keyword>
<evidence type="ECO:0000256" key="6">
    <source>
        <dbReference type="SAM" id="Phobius"/>
    </source>
</evidence>
<organism evidence="7 8">
    <name type="scientific">candidate division KSB3 bacterium</name>
    <dbReference type="NCBI Taxonomy" id="2044937"/>
    <lineage>
        <taxon>Bacteria</taxon>
        <taxon>candidate division KSB3</taxon>
    </lineage>
</organism>
<dbReference type="PANTHER" id="PTHR30250:SF11">
    <property type="entry name" value="O-ANTIGEN TRANSPORTER-RELATED"/>
    <property type="match status" value="1"/>
</dbReference>
<comment type="subcellular location">
    <subcellularLocation>
        <location evidence="1">Cell membrane</location>
        <topology evidence="1">Multi-pass membrane protein</topology>
    </subcellularLocation>
</comment>
<dbReference type="EMBL" id="PDSK01000103">
    <property type="protein sequence ID" value="PIE33107.1"/>
    <property type="molecule type" value="Genomic_DNA"/>
</dbReference>
<protein>
    <submittedName>
        <fullName evidence="7">Uncharacterized protein</fullName>
    </submittedName>
</protein>
<evidence type="ECO:0000256" key="1">
    <source>
        <dbReference type="ARBA" id="ARBA00004651"/>
    </source>
</evidence>
<name>A0A2G6KBS1_9BACT</name>
<accession>A0A2G6KBS1</accession>
<evidence type="ECO:0000313" key="8">
    <source>
        <dbReference type="Proteomes" id="UP000230821"/>
    </source>
</evidence>
<dbReference type="InterPro" id="IPR050833">
    <property type="entry name" value="Poly_Biosynth_Transport"/>
</dbReference>
<feature type="transmembrane region" description="Helical" evidence="6">
    <location>
        <begin position="392"/>
        <end position="412"/>
    </location>
</feature>
<dbReference type="PANTHER" id="PTHR30250">
    <property type="entry name" value="PST FAMILY PREDICTED COLANIC ACID TRANSPORTER"/>
    <property type="match status" value="1"/>
</dbReference>
<dbReference type="Proteomes" id="UP000230821">
    <property type="component" value="Unassembled WGS sequence"/>
</dbReference>
<feature type="transmembrane region" description="Helical" evidence="6">
    <location>
        <begin position="75"/>
        <end position="95"/>
    </location>
</feature>
<dbReference type="Pfam" id="PF13440">
    <property type="entry name" value="Polysacc_synt_3"/>
    <property type="match status" value="1"/>
</dbReference>
<feature type="transmembrane region" description="Helical" evidence="6">
    <location>
        <begin position="12"/>
        <end position="33"/>
    </location>
</feature>
<feature type="transmembrane region" description="Helical" evidence="6">
    <location>
        <begin position="457"/>
        <end position="476"/>
    </location>
</feature>
<comment type="caution">
    <text evidence="7">The sequence shown here is derived from an EMBL/GenBank/DDBJ whole genome shotgun (WGS) entry which is preliminary data.</text>
</comment>
<feature type="transmembrane region" description="Helical" evidence="6">
    <location>
        <begin position="170"/>
        <end position="195"/>
    </location>
</feature>
<gene>
    <name evidence="7" type="ORF">CSA56_13055</name>
</gene>
<sequence length="510" mass="57407">MKLADKAILNILAKSSEAFWLMISSIVMVRYFPKAEYGTFLQIILIADTMQMFTFLGLPQSIYYFFPRALDRGRFVIRNVVLSLCIGFLAAMLVYNFRYVVAGWLSNPLLAEYGWVAALLLFFRAPSALRGPMLISYGSLIFNSVATLLCSTVFFVPLIVASLFSVSLGTLLRVMLISSGVELTIYLCSALWIAFHTSGKASSPSDSSADASRTEVSFKDQLLYALPIGLSSYLGILGRQIDRYIISIFFSPADFAVYSRGAMKIPVLSTIQMTINNIMTPQYVSAYKEGDIKTFLSIFHRCNEKVVKINFPVFALFWAVAPSLIGFLYTEAYIEAASIFRVYLCLLLIKITSYSITFRASGKTVYGMYATAFYITCNVILSISLVPIFGPIGAAVGTIISEVMLGLFYLTWSCKILGVSFREIFPWMLDFQILSISLLASIPVYGLEYLVHVPGVYVPFMLMAEGLVFCYCWIFLAMRKRLIDQEELELLQRWLRFDVSKMLRKITFLS</sequence>
<evidence type="ECO:0000256" key="3">
    <source>
        <dbReference type="ARBA" id="ARBA00022692"/>
    </source>
</evidence>
<dbReference type="AlphaFoldDB" id="A0A2G6KBS1"/>
<reference evidence="7 8" key="1">
    <citation type="submission" date="2017-10" db="EMBL/GenBank/DDBJ databases">
        <title>Novel microbial diversity and functional potential in the marine mammal oral microbiome.</title>
        <authorList>
            <person name="Dudek N.K."/>
            <person name="Sun C.L."/>
            <person name="Burstein D."/>
            <person name="Kantor R.S."/>
            <person name="Aliaga Goltsman D.S."/>
            <person name="Bik E.M."/>
            <person name="Thomas B.C."/>
            <person name="Banfield J.F."/>
            <person name="Relman D.A."/>
        </authorList>
    </citation>
    <scope>NUCLEOTIDE SEQUENCE [LARGE SCALE GENOMIC DNA]</scope>
    <source>
        <strain evidence="7">DOLJORAL78_47_16</strain>
    </source>
</reference>
<feature type="transmembrane region" description="Helical" evidence="6">
    <location>
        <begin position="101"/>
        <end position="123"/>
    </location>
</feature>
<evidence type="ECO:0000256" key="4">
    <source>
        <dbReference type="ARBA" id="ARBA00022989"/>
    </source>
</evidence>
<evidence type="ECO:0000256" key="5">
    <source>
        <dbReference type="ARBA" id="ARBA00023136"/>
    </source>
</evidence>
<keyword evidence="3 6" id="KW-0812">Transmembrane</keyword>
<keyword evidence="2" id="KW-1003">Cell membrane</keyword>
<evidence type="ECO:0000313" key="7">
    <source>
        <dbReference type="EMBL" id="PIE33107.1"/>
    </source>
</evidence>
<feature type="transmembrane region" description="Helical" evidence="6">
    <location>
        <begin position="39"/>
        <end position="66"/>
    </location>
</feature>
<feature type="transmembrane region" description="Helical" evidence="6">
    <location>
        <begin position="366"/>
        <end position="386"/>
    </location>
</feature>
<feature type="transmembrane region" description="Helical" evidence="6">
    <location>
        <begin position="309"/>
        <end position="330"/>
    </location>
</feature>
<dbReference type="GO" id="GO:0005886">
    <property type="term" value="C:plasma membrane"/>
    <property type="evidence" value="ECO:0007669"/>
    <property type="project" value="UniProtKB-SubCell"/>
</dbReference>